<dbReference type="OMA" id="SEDYAPH"/>
<reference evidence="3" key="2">
    <citation type="journal article" date="2007" name="Nature">
        <title>Evolution of genes and genomes on the Drosophila phylogeny.</title>
        <authorList>
            <consortium name="Drosophila 12 Genomes Consortium"/>
            <person name="Clark A.G."/>
            <person name="Eisen M.B."/>
            <person name="Smith D.R."/>
            <person name="Bergman C.M."/>
            <person name="Oliver B."/>
            <person name="Markow T.A."/>
            <person name="Kaufman T.C."/>
            <person name="Kellis M."/>
            <person name="Gelbart W."/>
            <person name="Iyer V.N."/>
            <person name="Pollard D.A."/>
            <person name="Sackton T.B."/>
            <person name="Larracuente A.M."/>
            <person name="Singh N.D."/>
            <person name="Abad J.P."/>
            <person name="Abt D.N."/>
            <person name="Adryan B."/>
            <person name="Aguade M."/>
            <person name="Akashi H."/>
            <person name="Anderson W.W."/>
            <person name="Aquadro C.F."/>
            <person name="Ardell D.H."/>
            <person name="Arguello R."/>
            <person name="Artieri C.G."/>
            <person name="Barbash D.A."/>
            <person name="Barker D."/>
            <person name="Barsanti P."/>
            <person name="Batterham P."/>
            <person name="Batzoglou S."/>
            <person name="Begun D."/>
            <person name="Bhutkar A."/>
            <person name="Blanco E."/>
            <person name="Bosak S.A."/>
            <person name="Bradley R.K."/>
            <person name="Brand A.D."/>
            <person name="Brent M.R."/>
            <person name="Brooks A.N."/>
            <person name="Brown R.H."/>
            <person name="Butlin R.K."/>
            <person name="Caggese C."/>
            <person name="Calvi B.R."/>
            <person name="Bernardo de Carvalho A."/>
            <person name="Caspi A."/>
            <person name="Castrezana S."/>
            <person name="Celniker S.E."/>
            <person name="Chang J.L."/>
            <person name="Chapple C."/>
            <person name="Chatterji S."/>
            <person name="Chinwalla A."/>
            <person name="Civetta A."/>
            <person name="Clifton S.W."/>
            <person name="Comeron J.M."/>
            <person name="Costello J.C."/>
            <person name="Coyne J.A."/>
            <person name="Daub J."/>
            <person name="David R.G."/>
            <person name="Delcher A.L."/>
            <person name="Delehaunty K."/>
            <person name="Do C.B."/>
            <person name="Ebling H."/>
            <person name="Edwards K."/>
            <person name="Eickbush T."/>
            <person name="Evans J.D."/>
            <person name="Filipski A."/>
            <person name="Findeiss S."/>
            <person name="Freyhult E."/>
            <person name="Fulton L."/>
            <person name="Fulton R."/>
            <person name="Garcia A.C."/>
            <person name="Gardiner A."/>
            <person name="Garfield D.A."/>
            <person name="Garvin B.E."/>
            <person name="Gibson G."/>
            <person name="Gilbert D."/>
            <person name="Gnerre S."/>
            <person name="Godfrey J."/>
            <person name="Good R."/>
            <person name="Gotea V."/>
            <person name="Gravely B."/>
            <person name="Greenberg A.J."/>
            <person name="Griffiths-Jones S."/>
            <person name="Gross S."/>
            <person name="Guigo R."/>
            <person name="Gustafson E.A."/>
            <person name="Haerty W."/>
            <person name="Hahn M.W."/>
            <person name="Halligan D.L."/>
            <person name="Halpern A.L."/>
            <person name="Halter G.M."/>
            <person name="Han M.V."/>
            <person name="Heger A."/>
            <person name="Hillier L."/>
            <person name="Hinrichs A.S."/>
            <person name="Holmes I."/>
            <person name="Hoskins R.A."/>
            <person name="Hubisz M.J."/>
            <person name="Hultmark D."/>
            <person name="Huntley M.A."/>
            <person name="Jaffe D.B."/>
            <person name="Jagadeeshan S."/>
            <person name="Jeck W.R."/>
            <person name="Johnson J."/>
            <person name="Jones C.D."/>
            <person name="Jordan W.C."/>
            <person name="Karpen G.H."/>
            <person name="Kataoka E."/>
            <person name="Keightley P.D."/>
            <person name="Kheradpour P."/>
            <person name="Kirkness E.F."/>
            <person name="Koerich L.B."/>
            <person name="Kristiansen K."/>
            <person name="Kudrna D."/>
            <person name="Kulathinal R.J."/>
            <person name="Kumar S."/>
            <person name="Kwok R."/>
            <person name="Lander E."/>
            <person name="Langley C.H."/>
            <person name="Lapoint R."/>
            <person name="Lazzaro B.P."/>
            <person name="Lee S.J."/>
            <person name="Levesque L."/>
            <person name="Li R."/>
            <person name="Lin C.F."/>
            <person name="Lin M.F."/>
            <person name="Lindblad-Toh K."/>
            <person name="Llopart A."/>
            <person name="Long M."/>
            <person name="Low L."/>
            <person name="Lozovsky E."/>
            <person name="Lu J."/>
            <person name="Luo M."/>
            <person name="Machado C.A."/>
            <person name="Makalowski W."/>
            <person name="Marzo M."/>
            <person name="Matsuda M."/>
            <person name="Matzkin L."/>
            <person name="McAllister B."/>
            <person name="McBride C.S."/>
            <person name="McKernan B."/>
            <person name="McKernan K."/>
            <person name="Mendez-Lago M."/>
            <person name="Minx P."/>
            <person name="Mollenhauer M.U."/>
            <person name="Montooth K."/>
            <person name="Mount S.M."/>
            <person name="Mu X."/>
            <person name="Myers E."/>
            <person name="Negre B."/>
            <person name="Newfeld S."/>
            <person name="Nielsen R."/>
            <person name="Noor M.A."/>
            <person name="O'Grady P."/>
            <person name="Pachter L."/>
            <person name="Papaceit M."/>
            <person name="Parisi M.J."/>
            <person name="Parisi M."/>
            <person name="Parts L."/>
            <person name="Pedersen J.S."/>
            <person name="Pesole G."/>
            <person name="Phillippy A.M."/>
            <person name="Ponting C.P."/>
            <person name="Pop M."/>
            <person name="Porcelli D."/>
            <person name="Powell J.R."/>
            <person name="Prohaska S."/>
            <person name="Pruitt K."/>
            <person name="Puig M."/>
            <person name="Quesneville H."/>
            <person name="Ram K.R."/>
            <person name="Rand D."/>
            <person name="Rasmussen M.D."/>
            <person name="Reed L.K."/>
            <person name="Reenan R."/>
            <person name="Reily A."/>
            <person name="Remington K.A."/>
            <person name="Rieger T.T."/>
            <person name="Ritchie M.G."/>
            <person name="Robin C."/>
            <person name="Rogers Y.H."/>
            <person name="Rohde C."/>
            <person name="Rozas J."/>
            <person name="Rubenfield M.J."/>
            <person name="Ruiz A."/>
            <person name="Russo S."/>
            <person name="Salzberg S.L."/>
            <person name="Sanchez-Gracia A."/>
            <person name="Saranga D.J."/>
            <person name="Sato H."/>
            <person name="Schaeffer S.W."/>
            <person name="Schatz M.C."/>
            <person name="Schlenke T."/>
            <person name="Schwartz R."/>
            <person name="Segarra C."/>
            <person name="Singh R.S."/>
            <person name="Sirot L."/>
            <person name="Sirota M."/>
            <person name="Sisneros N.B."/>
            <person name="Smith C.D."/>
            <person name="Smith T.F."/>
            <person name="Spieth J."/>
            <person name="Stage D.E."/>
            <person name="Stark A."/>
            <person name="Stephan W."/>
            <person name="Strausberg R.L."/>
            <person name="Strempel S."/>
            <person name="Sturgill D."/>
            <person name="Sutton G."/>
            <person name="Sutton G.G."/>
            <person name="Tao W."/>
            <person name="Teichmann S."/>
            <person name="Tobari Y.N."/>
            <person name="Tomimura Y."/>
            <person name="Tsolas J.M."/>
            <person name="Valente V.L."/>
            <person name="Venter E."/>
            <person name="Venter J.C."/>
            <person name="Vicario S."/>
            <person name="Vieira F.G."/>
            <person name="Vilella A.J."/>
            <person name="Villasante A."/>
            <person name="Walenz B."/>
            <person name="Wang J."/>
            <person name="Wasserman M."/>
            <person name="Watts T."/>
            <person name="Wilson D."/>
            <person name="Wilson R.K."/>
            <person name="Wing R.A."/>
            <person name="Wolfner M.F."/>
            <person name="Wong A."/>
            <person name="Wong G.K."/>
            <person name="Wu C.I."/>
            <person name="Wu G."/>
            <person name="Yamamoto D."/>
            <person name="Yang H.P."/>
            <person name="Yang S.P."/>
            <person name="Yorke J.A."/>
            <person name="Yoshida K."/>
            <person name="Zdobnov E."/>
            <person name="Zhang P."/>
            <person name="Zhang Y."/>
            <person name="Zimin A.V."/>
            <person name="Baldwin J."/>
            <person name="Abdouelleil A."/>
            <person name="Abdulkadir J."/>
            <person name="Abebe A."/>
            <person name="Abera B."/>
            <person name="Abreu J."/>
            <person name="Acer S.C."/>
            <person name="Aftuck L."/>
            <person name="Alexander A."/>
            <person name="An P."/>
            <person name="Anderson E."/>
            <person name="Anderson S."/>
            <person name="Arachi H."/>
            <person name="Azer M."/>
            <person name="Bachantsang P."/>
            <person name="Barry A."/>
            <person name="Bayul T."/>
            <person name="Berlin A."/>
            <person name="Bessette D."/>
            <person name="Bloom T."/>
            <person name="Blye J."/>
            <person name="Boguslavskiy L."/>
            <person name="Bonnet C."/>
            <person name="Boukhgalter B."/>
            <person name="Bourzgui I."/>
            <person name="Brown A."/>
            <person name="Cahill P."/>
            <person name="Channer S."/>
            <person name="Cheshatsang Y."/>
            <person name="Chuda L."/>
            <person name="Citroen M."/>
            <person name="Collymore A."/>
            <person name="Cooke P."/>
            <person name="Costello M."/>
            <person name="D'Aco K."/>
            <person name="Daza R."/>
            <person name="De Haan G."/>
            <person name="DeGray S."/>
            <person name="DeMaso C."/>
            <person name="Dhargay N."/>
            <person name="Dooley K."/>
            <person name="Dooley E."/>
            <person name="Doricent M."/>
            <person name="Dorje P."/>
            <person name="Dorjee K."/>
            <person name="Dupes A."/>
            <person name="Elong R."/>
            <person name="Falk J."/>
            <person name="Farina A."/>
            <person name="Faro S."/>
            <person name="Ferguson D."/>
            <person name="Fisher S."/>
            <person name="Foley C.D."/>
            <person name="Franke A."/>
            <person name="Friedrich D."/>
            <person name="Gadbois L."/>
            <person name="Gearin G."/>
            <person name="Gearin C.R."/>
            <person name="Giannoukos G."/>
            <person name="Goode T."/>
            <person name="Graham J."/>
            <person name="Grandbois E."/>
            <person name="Grewal S."/>
            <person name="Gyaltsen K."/>
            <person name="Hafez N."/>
            <person name="Hagos B."/>
            <person name="Hall J."/>
            <person name="Henson C."/>
            <person name="Hollinger A."/>
            <person name="Honan T."/>
            <person name="Huard M.D."/>
            <person name="Hughes L."/>
            <person name="Hurhula B."/>
            <person name="Husby M.E."/>
            <person name="Kamat A."/>
            <person name="Kanga B."/>
            <person name="Kashin S."/>
            <person name="Khazanovich D."/>
            <person name="Kisner P."/>
            <person name="Lance K."/>
            <person name="Lara M."/>
            <person name="Lee W."/>
            <person name="Lennon N."/>
            <person name="Letendre F."/>
            <person name="LeVine R."/>
            <person name="Lipovsky A."/>
            <person name="Liu X."/>
            <person name="Liu J."/>
            <person name="Liu S."/>
            <person name="Lokyitsang T."/>
            <person name="Lokyitsang Y."/>
            <person name="Lubonja R."/>
            <person name="Lui A."/>
            <person name="MacDonald P."/>
            <person name="Magnisalis V."/>
            <person name="Maru K."/>
            <person name="Matthews C."/>
            <person name="McCusker W."/>
            <person name="McDonough S."/>
            <person name="Mehta T."/>
            <person name="Meldrim J."/>
            <person name="Meneus L."/>
            <person name="Mihai O."/>
            <person name="Mihalev A."/>
            <person name="Mihova T."/>
            <person name="Mittelman R."/>
            <person name="Mlenga V."/>
            <person name="Montmayeur A."/>
            <person name="Mulrain L."/>
            <person name="Navidi A."/>
            <person name="Naylor J."/>
            <person name="Negash T."/>
            <person name="Nguyen T."/>
            <person name="Nguyen N."/>
            <person name="Nicol R."/>
            <person name="Norbu C."/>
            <person name="Norbu N."/>
            <person name="Novod N."/>
            <person name="O'Neill B."/>
            <person name="Osman S."/>
            <person name="Markiewicz E."/>
            <person name="Oyono O.L."/>
            <person name="Patti C."/>
            <person name="Phunkhang P."/>
            <person name="Pierre F."/>
            <person name="Priest M."/>
            <person name="Raghuraman S."/>
            <person name="Rege F."/>
            <person name="Reyes R."/>
            <person name="Rise C."/>
            <person name="Rogov P."/>
            <person name="Ross K."/>
            <person name="Ryan E."/>
            <person name="Settipalli S."/>
            <person name="Shea T."/>
            <person name="Sherpa N."/>
            <person name="Shi L."/>
            <person name="Shih D."/>
            <person name="Sparrow T."/>
            <person name="Spaulding J."/>
            <person name="Stalker J."/>
            <person name="Stange-Thomann N."/>
            <person name="Stavropoulos S."/>
            <person name="Stone C."/>
            <person name="Strader C."/>
            <person name="Tesfaye S."/>
            <person name="Thomson T."/>
            <person name="Thoulutsang Y."/>
            <person name="Thoulutsang D."/>
            <person name="Topham K."/>
            <person name="Topping I."/>
            <person name="Tsamla T."/>
            <person name="Vassiliev H."/>
            <person name="Vo A."/>
            <person name="Wangchuk T."/>
            <person name="Wangdi T."/>
            <person name="Weiand M."/>
            <person name="Wilkinson J."/>
            <person name="Wilson A."/>
            <person name="Yadav S."/>
            <person name="Young G."/>
            <person name="Yu Q."/>
            <person name="Zembek L."/>
            <person name="Zhong D."/>
            <person name="Zimmer A."/>
            <person name="Zwirko Z."/>
            <person name="Jaffe D.B."/>
            <person name="Alvarez P."/>
            <person name="Brockman W."/>
            <person name="Butler J."/>
            <person name="Chin C."/>
            <person name="Gnerre S."/>
            <person name="Grabherr M."/>
            <person name="Kleber M."/>
            <person name="Mauceli E."/>
            <person name="MacCallum I."/>
        </authorList>
    </citation>
    <scope>NUCLEOTIDE SEQUENCE [LARGE SCALE GENOMIC DNA]</scope>
    <source>
        <strain evidence="3">TSC#14030-0811.24</strain>
    </source>
</reference>
<dbReference type="KEGG" id="dwi:6638318"/>
<sequence length="120" mass="13159">MQSVITFTFVLSLVLAIGQSAPIISSTDISGNPVPITSQTDITGELVRQKRANRDYYQGDYFICYPSSAVYGQHGAATLTLANRRSDNGYSSGNSPFDSFEARKDRADRERAAYTDSYGK</sequence>
<dbReference type="PhylomeDB" id="B4MK92"/>
<evidence type="ECO:0000313" key="3">
    <source>
        <dbReference type="EMBL" id="EDW72531.1"/>
    </source>
</evidence>
<dbReference type="InParanoid" id="B4MK92"/>
<dbReference type="AlphaFoldDB" id="B4MK92"/>
<accession>B4MK92</accession>
<protein>
    <submittedName>
        <fullName evidence="3">Uncharacterized protein</fullName>
    </submittedName>
</protein>
<reference evidence="3" key="3">
    <citation type="journal article" date="2008" name="Bioinformatics">
        <title>Assembly reconciliation.</title>
        <authorList>
            <person name="Zimin A.V."/>
            <person name="Smith D.R."/>
            <person name="Sutton G."/>
            <person name="Yorke J.A."/>
        </authorList>
    </citation>
    <scope>NUCLEOTIDE SEQUENCE</scope>
    <source>
        <strain evidence="3">TSC#14030-0811.24</strain>
    </source>
</reference>
<evidence type="ECO:0000256" key="1">
    <source>
        <dbReference type="SAM" id="MobiDB-lite"/>
    </source>
</evidence>
<evidence type="ECO:0000256" key="2">
    <source>
        <dbReference type="SAM" id="SignalP"/>
    </source>
</evidence>
<keyword evidence="4" id="KW-1185">Reference proteome</keyword>
<dbReference type="Proteomes" id="UP000007798">
    <property type="component" value="Unassembled WGS sequence"/>
</dbReference>
<keyword evidence="2" id="KW-0732">Signal</keyword>
<name>B4MK92_DROWI</name>
<feature type="compositionally biased region" description="Polar residues" evidence="1">
    <location>
        <begin position="84"/>
        <end position="97"/>
    </location>
</feature>
<feature type="chain" id="PRO_5002818010" evidence="2">
    <location>
        <begin position="21"/>
        <end position="120"/>
    </location>
</feature>
<dbReference type="OrthoDB" id="7830973at2759"/>
<feature type="compositionally biased region" description="Basic and acidic residues" evidence="1">
    <location>
        <begin position="100"/>
        <end position="120"/>
    </location>
</feature>
<feature type="region of interest" description="Disordered" evidence="1">
    <location>
        <begin position="84"/>
        <end position="120"/>
    </location>
</feature>
<feature type="signal peptide" evidence="2">
    <location>
        <begin position="1"/>
        <end position="20"/>
    </location>
</feature>
<dbReference type="eggNOG" id="ENOG502TBHV">
    <property type="taxonomic scope" value="Eukaryota"/>
</dbReference>
<organism evidence="3 4">
    <name type="scientific">Drosophila willistoni</name>
    <name type="common">Fruit fly</name>
    <dbReference type="NCBI Taxonomy" id="7260"/>
    <lineage>
        <taxon>Eukaryota</taxon>
        <taxon>Metazoa</taxon>
        <taxon>Ecdysozoa</taxon>
        <taxon>Arthropoda</taxon>
        <taxon>Hexapoda</taxon>
        <taxon>Insecta</taxon>
        <taxon>Pterygota</taxon>
        <taxon>Neoptera</taxon>
        <taxon>Endopterygota</taxon>
        <taxon>Diptera</taxon>
        <taxon>Brachycera</taxon>
        <taxon>Muscomorpha</taxon>
        <taxon>Ephydroidea</taxon>
        <taxon>Drosophilidae</taxon>
        <taxon>Drosophila</taxon>
        <taxon>Sophophora</taxon>
    </lineage>
</organism>
<gene>
    <name evidence="3" type="primary">Dwil\GK20651</name>
    <name evidence="3" type="ORF">Dwil_GK20651</name>
</gene>
<dbReference type="EMBL" id="CH963846">
    <property type="protein sequence ID" value="EDW72531.1"/>
    <property type="molecule type" value="Genomic_DNA"/>
</dbReference>
<dbReference type="STRING" id="7260.B4MK92"/>
<dbReference type="HOGENOM" id="CLU_173540_0_0_1"/>
<evidence type="ECO:0000313" key="4">
    <source>
        <dbReference type="Proteomes" id="UP000007798"/>
    </source>
</evidence>
<proteinExistence type="predicted"/>
<reference evidence="3" key="1">
    <citation type="submission" date="2006-08" db="EMBL/GenBank/DDBJ databases">
        <authorList>
            <person name="Remington K."/>
            <person name="Strausberg R."/>
            <person name="Sutton G."/>
            <person name="Walenz B."/>
            <person name="Johnson J."/>
            <person name="Utterback T."/>
            <person name="Venter J.C."/>
        </authorList>
    </citation>
    <scope>NUCLEOTIDE SEQUENCE</scope>
    <source>
        <strain evidence="3">TSC#14030-0811.24</strain>
    </source>
</reference>
<dbReference type="FunCoup" id="B4MK92">
    <property type="interactions" value="3"/>
</dbReference>
<reference evidence="3" key="4">
    <citation type="submission" date="2008-06" db="EMBL/GenBank/DDBJ databases">
        <authorList>
            <consortium name="FlyBase"/>
        </authorList>
    </citation>
    <scope>NUCLEOTIDE SEQUENCE</scope>
    <source>
        <strain evidence="3">TSC#14030-0811.24</strain>
    </source>
</reference>